<name>A0A9X8RLG3_CLODI</name>
<comment type="function">
    <text evidence="1">Site-specific tyrosine recombinase, which acts by catalyzing the cutting and rejoining of the recombining DNA molecules.</text>
</comment>
<evidence type="ECO:0000256" key="2">
    <source>
        <dbReference type="ARBA" id="ARBA00008857"/>
    </source>
</evidence>
<dbReference type="CDD" id="cd00796">
    <property type="entry name" value="INT_Rci_Hp1_C"/>
    <property type="match status" value="1"/>
</dbReference>
<dbReference type="InterPro" id="IPR010998">
    <property type="entry name" value="Integrase_recombinase_N"/>
</dbReference>
<keyword evidence="5" id="KW-0233">DNA recombination</keyword>
<protein>
    <submittedName>
        <fullName evidence="9">Tyrosine recombinase XerC</fullName>
    </submittedName>
</protein>
<evidence type="ECO:0000259" key="8">
    <source>
        <dbReference type="PROSITE" id="PS51900"/>
    </source>
</evidence>
<keyword evidence="4 6" id="KW-0238">DNA-binding</keyword>
<dbReference type="InterPro" id="IPR004107">
    <property type="entry name" value="Integrase_SAM-like_N"/>
</dbReference>
<comment type="similarity">
    <text evidence="2">Belongs to the 'phage' integrase family.</text>
</comment>
<dbReference type="AlphaFoldDB" id="A0A9X8RLG3"/>
<reference evidence="9 10" key="1">
    <citation type="submission" date="2017-02" db="EMBL/GenBank/DDBJ databases">
        <authorList>
            <consortium name="Pathogen Informatics"/>
        </authorList>
    </citation>
    <scope>NUCLEOTIDE SEQUENCE [LARGE SCALE GENOMIC DNA]</scope>
    <source>
        <strain evidence="9 10">VRECD0157</strain>
    </source>
</reference>
<evidence type="ECO:0000256" key="3">
    <source>
        <dbReference type="ARBA" id="ARBA00022908"/>
    </source>
</evidence>
<evidence type="ECO:0000256" key="5">
    <source>
        <dbReference type="ARBA" id="ARBA00023172"/>
    </source>
</evidence>
<dbReference type="InterPro" id="IPR013762">
    <property type="entry name" value="Integrase-like_cat_sf"/>
</dbReference>
<dbReference type="Proteomes" id="UP000189137">
    <property type="component" value="Unassembled WGS sequence"/>
</dbReference>
<gene>
    <name evidence="9" type="primary">xerC_3</name>
    <name evidence="9" type="ORF">SAMEA3375112_03283</name>
</gene>
<sequence length="311" mass="36557">MAKQRSKRISINGEPNPENIKLWKQYKRAKQIAGKSEKTIYNYECDIMQFFKFLNIECFDALLTDINEEEIEAYIGYCMEQGNNEKRIRRRISSISSLLSFLKKKRKITDNWCEMIERPGTGEEVQKRTFLTEEQLSKLKEKLSEQDNLQLEVYINLGLATMARSNEISQFRWDNIDLDNRWIHGITAKGGVSRDFRFSEEVQHLLIEWKDYLSQNNIDYPYIFFTRYGGKYNQVNSNVLSSWVKKAFRLIGIEGGYNHDLRHSMSNLLKDRGVPITTVSKLLGHSGVDVTINHYTIENKNKLAEEYDKFM</sequence>
<evidence type="ECO:0000256" key="4">
    <source>
        <dbReference type="ARBA" id="ARBA00023125"/>
    </source>
</evidence>
<proteinExistence type="inferred from homology"/>
<feature type="domain" description="Core-binding (CB)" evidence="8">
    <location>
        <begin position="14"/>
        <end position="103"/>
    </location>
</feature>
<evidence type="ECO:0000313" key="10">
    <source>
        <dbReference type="Proteomes" id="UP000189137"/>
    </source>
</evidence>
<dbReference type="Gene3D" id="1.10.443.10">
    <property type="entry name" value="Intergrase catalytic core"/>
    <property type="match status" value="1"/>
</dbReference>
<evidence type="ECO:0000259" key="7">
    <source>
        <dbReference type="PROSITE" id="PS51898"/>
    </source>
</evidence>
<dbReference type="Pfam" id="PF00589">
    <property type="entry name" value="Phage_integrase"/>
    <property type="match status" value="1"/>
</dbReference>
<dbReference type="PROSITE" id="PS51898">
    <property type="entry name" value="TYR_RECOMBINASE"/>
    <property type="match status" value="1"/>
</dbReference>
<dbReference type="SUPFAM" id="SSF56349">
    <property type="entry name" value="DNA breaking-rejoining enzymes"/>
    <property type="match status" value="1"/>
</dbReference>
<dbReference type="EMBL" id="FUPS01000014">
    <property type="protein sequence ID" value="SJS97018.1"/>
    <property type="molecule type" value="Genomic_DNA"/>
</dbReference>
<dbReference type="Gene3D" id="1.10.150.130">
    <property type="match status" value="1"/>
</dbReference>
<evidence type="ECO:0000313" key="9">
    <source>
        <dbReference type="EMBL" id="SJS97018.1"/>
    </source>
</evidence>
<dbReference type="PANTHER" id="PTHR30349">
    <property type="entry name" value="PHAGE INTEGRASE-RELATED"/>
    <property type="match status" value="1"/>
</dbReference>
<dbReference type="GO" id="GO:0003677">
    <property type="term" value="F:DNA binding"/>
    <property type="evidence" value="ECO:0007669"/>
    <property type="project" value="UniProtKB-UniRule"/>
</dbReference>
<dbReference type="Pfam" id="PF02899">
    <property type="entry name" value="Phage_int_SAM_1"/>
    <property type="match status" value="1"/>
</dbReference>
<dbReference type="InterPro" id="IPR002104">
    <property type="entry name" value="Integrase_catalytic"/>
</dbReference>
<accession>A0A9X8RLG3</accession>
<dbReference type="RefSeq" id="WP_021402227.1">
    <property type="nucleotide sequence ID" value="NZ_BIVT01000016.1"/>
</dbReference>
<evidence type="ECO:0000256" key="6">
    <source>
        <dbReference type="PROSITE-ProRule" id="PRU01248"/>
    </source>
</evidence>
<dbReference type="GO" id="GO:0006310">
    <property type="term" value="P:DNA recombination"/>
    <property type="evidence" value="ECO:0007669"/>
    <property type="project" value="UniProtKB-KW"/>
</dbReference>
<dbReference type="GO" id="GO:0015074">
    <property type="term" value="P:DNA integration"/>
    <property type="evidence" value="ECO:0007669"/>
    <property type="project" value="UniProtKB-KW"/>
</dbReference>
<keyword evidence="3" id="KW-0229">DNA integration</keyword>
<organism evidence="9 10">
    <name type="scientific">Clostridioides difficile</name>
    <name type="common">Peptoclostridium difficile</name>
    <dbReference type="NCBI Taxonomy" id="1496"/>
    <lineage>
        <taxon>Bacteria</taxon>
        <taxon>Bacillati</taxon>
        <taxon>Bacillota</taxon>
        <taxon>Clostridia</taxon>
        <taxon>Peptostreptococcales</taxon>
        <taxon>Peptostreptococcaceae</taxon>
        <taxon>Clostridioides</taxon>
    </lineage>
</organism>
<dbReference type="InterPro" id="IPR050090">
    <property type="entry name" value="Tyrosine_recombinase_XerCD"/>
</dbReference>
<comment type="caution">
    <text evidence="9">The sequence shown here is derived from an EMBL/GenBank/DDBJ whole genome shotgun (WGS) entry which is preliminary data.</text>
</comment>
<evidence type="ECO:0000256" key="1">
    <source>
        <dbReference type="ARBA" id="ARBA00003283"/>
    </source>
</evidence>
<dbReference type="InterPro" id="IPR044068">
    <property type="entry name" value="CB"/>
</dbReference>
<dbReference type="PROSITE" id="PS51900">
    <property type="entry name" value="CB"/>
    <property type="match status" value="1"/>
</dbReference>
<feature type="domain" description="Tyr recombinase" evidence="7">
    <location>
        <begin position="126"/>
        <end position="308"/>
    </location>
</feature>
<dbReference type="InterPro" id="IPR011010">
    <property type="entry name" value="DNA_brk_join_enz"/>
</dbReference>
<dbReference type="PANTHER" id="PTHR30349:SF64">
    <property type="entry name" value="PROPHAGE INTEGRASE INTD-RELATED"/>
    <property type="match status" value="1"/>
</dbReference>